<dbReference type="InterPro" id="IPR036058">
    <property type="entry name" value="Kazal_dom_sf"/>
</dbReference>
<dbReference type="SMART" id="SM00280">
    <property type="entry name" value="KAZAL"/>
    <property type="match status" value="13"/>
</dbReference>
<dbReference type="Pfam" id="PF00050">
    <property type="entry name" value="Kazal_1"/>
    <property type="match status" value="4"/>
</dbReference>
<feature type="domain" description="Kazal-like" evidence="5">
    <location>
        <begin position="323"/>
        <end position="399"/>
    </location>
</feature>
<keyword evidence="6" id="KW-1185">Reference proteome</keyword>
<dbReference type="InterPro" id="IPR002350">
    <property type="entry name" value="Kazal_dom"/>
</dbReference>
<evidence type="ECO:0000313" key="7">
    <source>
        <dbReference type="WBParaSite" id="jg3113.2"/>
    </source>
</evidence>
<feature type="domain" description="Kazal-like" evidence="5">
    <location>
        <begin position="948"/>
        <end position="997"/>
    </location>
</feature>
<sequence>MSHENECIFEFHKCIQKKRNGVHLKLASKGKCAVPISSSHFSNNSTAPSTANNSTDIKFEANRPLGRRQCDFFCDEIAQPICDTKGVTHKNFCKFDLTNCRILSRGLPALQIAHAGRCEGGTQTSEEQQQFDLRAPSRKRWFFANQQQEPEDLSADNNQPSSPLKRPTTAVPDHFLSQKATTALENEKIIEKQIHSVKQFFAAVSEANNGSSGTIMDRSNNEPVTTSLETTTVSEPVSNSSSTAEVKLEQAVGVFGDDNDPAATDHNQWTFPGVVVNAATSFVGGSTDEGSRAVVPINKDTIPIAIPDAIVDSYGLEANSTAATPEYYCSAQSCDKVWDPVCDTQNTTHKNECLFRFHVCKLDKLSKGKVNAYSDNNTQTGWTDTTQPLKIAYYGKCGKYARRREPDNESQASRTSICKLCGQEDQNDVLPVCDNFNQTHQSICLFAEWNCERKLRDQEQRILVHIGACQIISPVFQLNQEECPHKCSKQYKPVCDTNGLTHPNLCTFQMFNCHHRRMVVMSKTDNAGWLRSLRACGDVPKGQNSTTTPGSTTLLPSSFVTTTLATQTILSTSSQAFPTSTTTTTAAPAPTTITTTTTMAAVLGGAIAECPERRCDHSSKEDRRICDSEGNLHDNECKFAHAHCLAAQQGRTLRIVEDDQCQTLSTSKTTPPLTSSPDECSEFNANCSTTDYDAYCGSDFHTYPNFCSFKQEQCSNNKELEIIFRGECQLCLNTPCPIIEPNKETNDSLFVCDQSGETKSKCEFEMLRCIYEIKFGYNITEAYAGKCCKDSEQCVTSASHNQLEQPVCDNNDKIYRNRCFYEVAACRASKISHTKLEESVCPQNVSKNAHYGNKTHDDASLVTRLVLNLCEFGRHRCFSEKTASAFNLSLVDYKACKQLQCTIDCPAIYEPICGSNGKTYANKCDLERSMCILKNNRNLTMDYKGECCPNVNCDLNFRPICDSLGRTHINECFFKKEACLALLRNNVKISIGYKGECCDASSCSQEFKPVCDGKETHLNMCHFRAKQCEADRRGELLRLVYAGECCLFPKGDCEHTNSLCDSDGVTLRNKCFFEFKKCNAQKIQQKSISVVHEGDCCKVEDCPTQYTNETNAVCDSKGVTHSSLCHFKNTKCIFEKINLNSTLMVEYTGRCCENKCDDIYEPVCDQHGNTYVNKCNFMFKSCVNTKRSVSPLILTPCTTKKPQRRQLTPNKIS</sequence>
<reference evidence="7" key="1">
    <citation type="submission" date="2022-11" db="UniProtKB">
        <authorList>
            <consortium name="WormBaseParasite"/>
        </authorList>
    </citation>
    <scope>IDENTIFICATION</scope>
</reference>
<dbReference type="PROSITE" id="PS51465">
    <property type="entry name" value="KAZAL_2"/>
    <property type="match status" value="7"/>
</dbReference>
<feature type="domain" description="Kazal-like" evidence="5">
    <location>
        <begin position="1146"/>
        <end position="1199"/>
    </location>
</feature>
<feature type="domain" description="Kazal-like" evidence="5">
    <location>
        <begin position="674"/>
        <end position="730"/>
    </location>
</feature>
<organism evidence="6 7">
    <name type="scientific">Ditylenchus dipsaci</name>
    <dbReference type="NCBI Taxonomy" id="166011"/>
    <lineage>
        <taxon>Eukaryota</taxon>
        <taxon>Metazoa</taxon>
        <taxon>Ecdysozoa</taxon>
        <taxon>Nematoda</taxon>
        <taxon>Chromadorea</taxon>
        <taxon>Rhabditida</taxon>
        <taxon>Tylenchina</taxon>
        <taxon>Tylenchomorpha</taxon>
        <taxon>Sphaerularioidea</taxon>
        <taxon>Anguinidae</taxon>
        <taxon>Anguininae</taxon>
        <taxon>Ditylenchus</taxon>
    </lineage>
</organism>
<dbReference type="AlphaFoldDB" id="A0A915E5P9"/>
<accession>A0A915E5P9</accession>
<protein>
    <submittedName>
        <fullName evidence="7">Kazal-like domain-containing protein</fullName>
    </submittedName>
</protein>
<keyword evidence="3" id="KW-1015">Disulfide bond</keyword>
<name>A0A915E5P9_9BILA</name>
<dbReference type="Gene3D" id="3.30.60.30">
    <property type="match status" value="11"/>
</dbReference>
<feature type="domain" description="Kazal-like" evidence="5">
    <location>
        <begin position="1039"/>
        <end position="1096"/>
    </location>
</feature>
<dbReference type="PANTHER" id="PTHR10913:SF45">
    <property type="entry name" value="FOLLISTATIN, ISOFORM A-RELATED"/>
    <property type="match status" value="1"/>
</dbReference>
<evidence type="ECO:0000313" key="6">
    <source>
        <dbReference type="Proteomes" id="UP000887574"/>
    </source>
</evidence>
<dbReference type="GO" id="GO:0005576">
    <property type="term" value="C:extracellular region"/>
    <property type="evidence" value="ECO:0007669"/>
    <property type="project" value="TreeGrafter"/>
</dbReference>
<evidence type="ECO:0000256" key="3">
    <source>
        <dbReference type="ARBA" id="ARBA00023157"/>
    </source>
</evidence>
<dbReference type="PANTHER" id="PTHR10913">
    <property type="entry name" value="FOLLISTATIN-RELATED"/>
    <property type="match status" value="1"/>
</dbReference>
<proteinExistence type="predicted"/>
<keyword evidence="2" id="KW-0722">Serine protease inhibitor</keyword>
<evidence type="ECO:0000256" key="4">
    <source>
        <dbReference type="SAM" id="MobiDB-lite"/>
    </source>
</evidence>
<dbReference type="CDD" id="cd00104">
    <property type="entry name" value="KAZAL_FS"/>
    <property type="match status" value="5"/>
</dbReference>
<evidence type="ECO:0000256" key="2">
    <source>
        <dbReference type="ARBA" id="ARBA00022900"/>
    </source>
</evidence>
<feature type="domain" description="Kazal-like" evidence="5">
    <location>
        <begin position="897"/>
        <end position="947"/>
    </location>
</feature>
<keyword evidence="1" id="KW-0646">Protease inhibitor</keyword>
<feature type="region of interest" description="Disordered" evidence="4">
    <location>
        <begin position="148"/>
        <end position="172"/>
    </location>
</feature>
<dbReference type="Pfam" id="PF07648">
    <property type="entry name" value="Kazal_2"/>
    <property type="match status" value="8"/>
</dbReference>
<dbReference type="SUPFAM" id="SSF100895">
    <property type="entry name" value="Kazal-type serine protease inhibitors"/>
    <property type="match status" value="12"/>
</dbReference>
<dbReference type="Proteomes" id="UP000887574">
    <property type="component" value="Unplaced"/>
</dbReference>
<evidence type="ECO:0000256" key="1">
    <source>
        <dbReference type="ARBA" id="ARBA00022690"/>
    </source>
</evidence>
<feature type="domain" description="Kazal-like" evidence="5">
    <location>
        <begin position="477"/>
        <end position="538"/>
    </location>
</feature>
<dbReference type="InterPro" id="IPR050653">
    <property type="entry name" value="Prot_Inhib_GrowthFact_Antg"/>
</dbReference>
<dbReference type="WBParaSite" id="jg3113.2">
    <property type="protein sequence ID" value="jg3113.2"/>
    <property type="gene ID" value="jg3113"/>
</dbReference>
<evidence type="ECO:0000259" key="5">
    <source>
        <dbReference type="PROSITE" id="PS51465"/>
    </source>
</evidence>